<keyword evidence="3 8" id="KW-1133">Transmembrane helix</keyword>
<dbReference type="SUPFAM" id="SSF103473">
    <property type="entry name" value="MFS general substrate transporter"/>
    <property type="match status" value="1"/>
</dbReference>
<comment type="similarity">
    <text evidence="5">Belongs to the major facilitator superfamily. Phosphate:H(+) symporter (TC 2.A.1.9) family.</text>
</comment>
<feature type="transmembrane region" description="Helical" evidence="8">
    <location>
        <begin position="121"/>
        <end position="142"/>
    </location>
</feature>
<evidence type="ECO:0000256" key="1">
    <source>
        <dbReference type="ARBA" id="ARBA00004141"/>
    </source>
</evidence>
<accession>A0A5A7QUS6</accession>
<dbReference type="Pfam" id="PF00083">
    <property type="entry name" value="Sugar_tr"/>
    <property type="match status" value="1"/>
</dbReference>
<sequence>MTDPNPLLYLTGSPDPNNPPPTPSKHLHTATNSLDATIEHCMGDFAWAQLLQATLISLAWFFDAQQTFISVFTDADPKWTCNNSSSTCADLCRLPPGSWSWDLPPSSSIISEWSLQCSGPILTGLPASAFFLGCLVGGFAMAALADSSLGRKNALALSSLIMSLAGAAAAFSPNVWVYAALRLVSGFGRSTIGTSALVLSTELVGRRWREVVGVLGFTFFTLGFLSLPAIAFALRGSSWRLLYLWTGVPSVVYSAVIYLVVRESPRWLFIRGRQEEFAETLRSISGAANRATLTGSFFDRCAAAEEKGSAAEAGDVFSALRVLVGRGWSARRLAAVMVVGFGIGMIYYGMPLGLGNLSFDLYLSVTLNALSEFPASLVTLLLIRRLGRRGFVVGLALLSGICSVGCVVVEWRVMQVGLELVSFFGACTAFDVVLIYTVELFPTCVRNSAVSMVRQALVLGGVLSPVLVAAGRKNGLVLSYGVFGVTIAACGLAVVLLPETRGKVLCDTMEEEEEGRWGAHQVYCV</sequence>
<feature type="region of interest" description="Disordered" evidence="7">
    <location>
        <begin position="1"/>
        <end position="27"/>
    </location>
</feature>
<dbReference type="Gene3D" id="1.20.1250.20">
    <property type="entry name" value="MFS general substrate transporter like domains"/>
    <property type="match status" value="1"/>
</dbReference>
<reference evidence="11" key="1">
    <citation type="journal article" date="2019" name="Curr. Biol.">
        <title>Genome Sequence of Striga asiatica Provides Insight into the Evolution of Plant Parasitism.</title>
        <authorList>
            <person name="Yoshida S."/>
            <person name="Kim S."/>
            <person name="Wafula E.K."/>
            <person name="Tanskanen J."/>
            <person name="Kim Y.M."/>
            <person name="Honaas L."/>
            <person name="Yang Z."/>
            <person name="Spallek T."/>
            <person name="Conn C.E."/>
            <person name="Ichihashi Y."/>
            <person name="Cheong K."/>
            <person name="Cui S."/>
            <person name="Der J.P."/>
            <person name="Gundlach H."/>
            <person name="Jiao Y."/>
            <person name="Hori C."/>
            <person name="Ishida J.K."/>
            <person name="Kasahara H."/>
            <person name="Kiba T."/>
            <person name="Kim M.S."/>
            <person name="Koo N."/>
            <person name="Laohavisit A."/>
            <person name="Lee Y.H."/>
            <person name="Lumba S."/>
            <person name="McCourt P."/>
            <person name="Mortimer J.C."/>
            <person name="Mutuku J.M."/>
            <person name="Nomura T."/>
            <person name="Sasaki-Sekimoto Y."/>
            <person name="Seto Y."/>
            <person name="Wang Y."/>
            <person name="Wakatake T."/>
            <person name="Sakakibara H."/>
            <person name="Demura T."/>
            <person name="Yamaguchi S."/>
            <person name="Yoneyama K."/>
            <person name="Manabe R.I."/>
            <person name="Nelson D.C."/>
            <person name="Schulman A.H."/>
            <person name="Timko M.P."/>
            <person name="dePamphilis C.W."/>
            <person name="Choi D."/>
            <person name="Shirasu K."/>
        </authorList>
    </citation>
    <scope>NUCLEOTIDE SEQUENCE [LARGE SCALE GENOMIC DNA]</scope>
    <source>
        <strain evidence="11">cv. UVA1</strain>
    </source>
</reference>
<evidence type="ECO:0000256" key="7">
    <source>
        <dbReference type="SAM" id="MobiDB-lite"/>
    </source>
</evidence>
<evidence type="ECO:0000256" key="3">
    <source>
        <dbReference type="ARBA" id="ARBA00022989"/>
    </source>
</evidence>
<evidence type="ECO:0000256" key="4">
    <source>
        <dbReference type="ARBA" id="ARBA00023136"/>
    </source>
</evidence>
<gene>
    <name evidence="10" type="ORF">STAS_24771</name>
</gene>
<feature type="transmembrane region" description="Helical" evidence="8">
    <location>
        <begin position="154"/>
        <end position="171"/>
    </location>
</feature>
<proteinExistence type="inferred from homology"/>
<dbReference type="InterPro" id="IPR005828">
    <property type="entry name" value="MFS_sugar_transport-like"/>
</dbReference>
<feature type="domain" description="Major facilitator superfamily (MFS) profile" evidence="9">
    <location>
        <begin position="52"/>
        <end position="501"/>
    </location>
</feature>
<evidence type="ECO:0000256" key="2">
    <source>
        <dbReference type="ARBA" id="ARBA00022692"/>
    </source>
</evidence>
<evidence type="ECO:0000256" key="5">
    <source>
        <dbReference type="ARBA" id="ARBA00044504"/>
    </source>
</evidence>
<dbReference type="PANTHER" id="PTHR24064">
    <property type="entry name" value="SOLUTE CARRIER FAMILY 22 MEMBER"/>
    <property type="match status" value="1"/>
</dbReference>
<dbReference type="InterPro" id="IPR020846">
    <property type="entry name" value="MFS_dom"/>
</dbReference>
<feature type="transmembrane region" description="Helical" evidence="8">
    <location>
        <begin position="211"/>
        <end position="234"/>
    </location>
</feature>
<evidence type="ECO:0000256" key="8">
    <source>
        <dbReference type="SAM" id="Phobius"/>
    </source>
</evidence>
<keyword evidence="4 8" id="KW-0472">Membrane</keyword>
<dbReference type="OrthoDB" id="5296287at2759"/>
<dbReference type="EMBL" id="BKCP01007982">
    <property type="protein sequence ID" value="GER47651.1"/>
    <property type="molecule type" value="Genomic_DNA"/>
</dbReference>
<feature type="transmembrane region" description="Helical" evidence="8">
    <location>
        <begin position="240"/>
        <end position="261"/>
    </location>
</feature>
<feature type="transmembrane region" description="Helical" evidence="8">
    <location>
        <begin position="390"/>
        <end position="414"/>
    </location>
</feature>
<organism evidence="10 11">
    <name type="scientific">Striga asiatica</name>
    <name type="common">Asiatic witchweed</name>
    <name type="synonym">Buchnera asiatica</name>
    <dbReference type="NCBI Taxonomy" id="4170"/>
    <lineage>
        <taxon>Eukaryota</taxon>
        <taxon>Viridiplantae</taxon>
        <taxon>Streptophyta</taxon>
        <taxon>Embryophyta</taxon>
        <taxon>Tracheophyta</taxon>
        <taxon>Spermatophyta</taxon>
        <taxon>Magnoliopsida</taxon>
        <taxon>eudicotyledons</taxon>
        <taxon>Gunneridae</taxon>
        <taxon>Pentapetalae</taxon>
        <taxon>asterids</taxon>
        <taxon>lamiids</taxon>
        <taxon>Lamiales</taxon>
        <taxon>Orobanchaceae</taxon>
        <taxon>Buchnereae</taxon>
        <taxon>Striga</taxon>
    </lineage>
</organism>
<dbReference type="AlphaFoldDB" id="A0A5A7QUS6"/>
<dbReference type="InterPro" id="IPR036259">
    <property type="entry name" value="MFS_trans_sf"/>
</dbReference>
<name>A0A5A7QUS6_STRAF</name>
<feature type="transmembrane region" description="Helical" evidence="8">
    <location>
        <begin position="362"/>
        <end position="383"/>
    </location>
</feature>
<evidence type="ECO:0000313" key="10">
    <source>
        <dbReference type="EMBL" id="GER47651.1"/>
    </source>
</evidence>
<evidence type="ECO:0000259" key="9">
    <source>
        <dbReference type="PROSITE" id="PS50850"/>
    </source>
</evidence>
<feature type="transmembrane region" description="Helical" evidence="8">
    <location>
        <begin position="333"/>
        <end position="350"/>
    </location>
</feature>
<dbReference type="Proteomes" id="UP000325081">
    <property type="component" value="Unassembled WGS sequence"/>
</dbReference>
<comment type="caution">
    <text evidence="10">The sequence shown here is derived from an EMBL/GenBank/DDBJ whole genome shotgun (WGS) entry which is preliminary data.</text>
</comment>
<feature type="transmembrane region" description="Helical" evidence="8">
    <location>
        <begin position="477"/>
        <end position="497"/>
    </location>
</feature>
<dbReference type="PROSITE" id="PS50850">
    <property type="entry name" value="MFS"/>
    <property type="match status" value="1"/>
</dbReference>
<protein>
    <submittedName>
        <fullName evidence="10">Organic cation/carnitine transporter 3</fullName>
    </submittedName>
</protein>
<keyword evidence="2 8" id="KW-0812">Transmembrane</keyword>
<comment type="subcellular location">
    <subcellularLocation>
        <location evidence="1">Membrane</location>
        <topology evidence="1">Multi-pass membrane protein</topology>
    </subcellularLocation>
</comment>
<evidence type="ECO:0000256" key="6">
    <source>
        <dbReference type="ARBA" id="ARBA00049011"/>
    </source>
</evidence>
<keyword evidence="11" id="KW-1185">Reference proteome</keyword>
<evidence type="ECO:0000313" key="11">
    <source>
        <dbReference type="Proteomes" id="UP000325081"/>
    </source>
</evidence>
<feature type="transmembrane region" description="Helical" evidence="8">
    <location>
        <begin position="420"/>
        <end position="441"/>
    </location>
</feature>
<feature type="transmembrane region" description="Helical" evidence="8">
    <location>
        <begin position="453"/>
        <end position="471"/>
    </location>
</feature>
<dbReference type="GO" id="GO:0022857">
    <property type="term" value="F:transmembrane transporter activity"/>
    <property type="evidence" value="ECO:0007669"/>
    <property type="project" value="InterPro"/>
</dbReference>
<comment type="catalytic activity">
    <reaction evidence="6">
        <text>phosphate(in) + H(+)(in) = phosphate(out) + H(+)(out)</text>
        <dbReference type="Rhea" id="RHEA:29939"/>
        <dbReference type="ChEBI" id="CHEBI:15378"/>
        <dbReference type="ChEBI" id="CHEBI:43474"/>
    </reaction>
    <physiologicalReaction direction="right-to-left" evidence="6">
        <dbReference type="Rhea" id="RHEA:29941"/>
    </physiologicalReaction>
</comment>
<dbReference type="GO" id="GO:0016020">
    <property type="term" value="C:membrane"/>
    <property type="evidence" value="ECO:0007669"/>
    <property type="project" value="UniProtKB-SubCell"/>
</dbReference>